<organism evidence="1 2">
    <name type="scientific">Parasponia andersonii</name>
    <name type="common">Sponia andersonii</name>
    <dbReference type="NCBI Taxonomy" id="3476"/>
    <lineage>
        <taxon>Eukaryota</taxon>
        <taxon>Viridiplantae</taxon>
        <taxon>Streptophyta</taxon>
        <taxon>Embryophyta</taxon>
        <taxon>Tracheophyta</taxon>
        <taxon>Spermatophyta</taxon>
        <taxon>Magnoliopsida</taxon>
        <taxon>eudicotyledons</taxon>
        <taxon>Gunneridae</taxon>
        <taxon>Pentapetalae</taxon>
        <taxon>rosids</taxon>
        <taxon>fabids</taxon>
        <taxon>Rosales</taxon>
        <taxon>Cannabaceae</taxon>
        <taxon>Parasponia</taxon>
    </lineage>
</organism>
<reference evidence="2" key="1">
    <citation type="submission" date="2016-06" db="EMBL/GenBank/DDBJ databases">
        <title>Parallel loss of symbiosis genes in relatives of nitrogen-fixing non-legume Parasponia.</title>
        <authorList>
            <person name="Van Velzen R."/>
            <person name="Holmer R."/>
            <person name="Bu F."/>
            <person name="Rutten L."/>
            <person name="Van Zeijl A."/>
            <person name="Liu W."/>
            <person name="Santuari L."/>
            <person name="Cao Q."/>
            <person name="Sharma T."/>
            <person name="Shen D."/>
            <person name="Roswanjaya Y."/>
            <person name="Wardhani T."/>
            <person name="Kalhor M.S."/>
            <person name="Jansen J."/>
            <person name="Van den Hoogen J."/>
            <person name="Gungor B."/>
            <person name="Hartog M."/>
            <person name="Hontelez J."/>
            <person name="Verver J."/>
            <person name="Yang W.-C."/>
            <person name="Schijlen E."/>
            <person name="Repin R."/>
            <person name="Schilthuizen M."/>
            <person name="Schranz E."/>
            <person name="Heidstra R."/>
            <person name="Miyata K."/>
            <person name="Fedorova E."/>
            <person name="Kohlen W."/>
            <person name="Bisseling T."/>
            <person name="Smit S."/>
            <person name="Geurts R."/>
        </authorList>
    </citation>
    <scope>NUCLEOTIDE SEQUENCE [LARGE SCALE GENOMIC DNA]</scope>
    <source>
        <strain evidence="2">cv. WU1-14</strain>
    </source>
</reference>
<dbReference type="Proteomes" id="UP000237105">
    <property type="component" value="Unassembled WGS sequence"/>
</dbReference>
<protein>
    <submittedName>
        <fullName evidence="1">Uncharacterized protein</fullName>
    </submittedName>
</protein>
<keyword evidence="2" id="KW-1185">Reference proteome</keyword>
<evidence type="ECO:0000313" key="2">
    <source>
        <dbReference type="Proteomes" id="UP000237105"/>
    </source>
</evidence>
<sequence length="44" mass="5182">MADVQLLNRQFVAAIKSLSRKETSVAMVRRERKTWSWIRSFTSP</sequence>
<comment type="caution">
    <text evidence="1">The sequence shown here is derived from an EMBL/GenBank/DDBJ whole genome shotgun (WGS) entry which is preliminary data.</text>
</comment>
<name>A0A2P5E2S6_PARAD</name>
<dbReference type="AlphaFoldDB" id="A0A2P5E2S6"/>
<dbReference type="EMBL" id="JXTB01000003">
    <property type="protein sequence ID" value="PON79833.1"/>
    <property type="molecule type" value="Genomic_DNA"/>
</dbReference>
<proteinExistence type="predicted"/>
<dbReference type="OrthoDB" id="10390967at2759"/>
<accession>A0A2P5E2S6</accession>
<evidence type="ECO:0000313" key="1">
    <source>
        <dbReference type="EMBL" id="PON79833.1"/>
    </source>
</evidence>
<gene>
    <name evidence="1" type="ORF">PanWU01x14_010650</name>
</gene>